<dbReference type="Pfam" id="PF14372">
    <property type="entry name" value="hAT-like_RNase-H"/>
    <property type="match status" value="1"/>
</dbReference>
<evidence type="ECO:0000313" key="11">
    <source>
        <dbReference type="Proteomes" id="UP001188597"/>
    </source>
</evidence>
<dbReference type="GO" id="GO:0005634">
    <property type="term" value="C:nucleus"/>
    <property type="evidence" value="ECO:0007669"/>
    <property type="project" value="UniProtKB-SubCell"/>
</dbReference>
<dbReference type="InterPro" id="IPR008906">
    <property type="entry name" value="HATC_C_dom"/>
</dbReference>
<dbReference type="SUPFAM" id="SSF53098">
    <property type="entry name" value="Ribonuclease H-like"/>
    <property type="match status" value="1"/>
</dbReference>
<sequence>MSEPVGEAIGEVEVNTMFKRKEIKKTSSVRDFFVDVTLANGTKKVKCKLCNAILNRTKGGTTTQLLRHRDTYCPKRGVAANQSVINVELGKIDDIAKSLELPQKKLILDVATRWNSTHSMLAAALEFRQVFPRFSARDANYLWLPEVEEVCKFLEIFQEVTDSISGTKYPTANMFLPEEKFDKYWGECNQLMAIAAVLDPRNMENVMPIKSDLETYLEEGVYICEVNYESQFDVIGWWKANNLKYKILSKMAVDILSIPITTVASEAAFRTGGRVIDPYRASLSIKTVEALICGGDWIRSLYGVKEVYIDKIEEETANFVVIAWEIPLSRLFLGV</sequence>
<dbReference type="InterPro" id="IPR003656">
    <property type="entry name" value="Znf_BED"/>
</dbReference>
<dbReference type="InterPro" id="IPR025525">
    <property type="entry name" value="hAT-like_transposase_RNase-H"/>
</dbReference>
<dbReference type="PANTHER" id="PTHR23272:SF182">
    <property type="entry name" value="OS09G0381850 PROTEIN"/>
    <property type="match status" value="1"/>
</dbReference>
<dbReference type="GO" id="GO:0008270">
    <property type="term" value="F:zinc ion binding"/>
    <property type="evidence" value="ECO:0007669"/>
    <property type="project" value="UniProtKB-KW"/>
</dbReference>
<dbReference type="GO" id="GO:0003677">
    <property type="term" value="F:DNA binding"/>
    <property type="evidence" value="ECO:0007669"/>
    <property type="project" value="UniProtKB-KW"/>
</dbReference>
<dbReference type="Proteomes" id="UP001188597">
    <property type="component" value="Unassembled WGS sequence"/>
</dbReference>
<evidence type="ECO:0000256" key="8">
    <source>
        <dbReference type="PROSITE-ProRule" id="PRU00027"/>
    </source>
</evidence>
<dbReference type="PROSITE" id="PS50808">
    <property type="entry name" value="ZF_BED"/>
    <property type="match status" value="1"/>
</dbReference>
<evidence type="ECO:0000313" key="10">
    <source>
        <dbReference type="EMBL" id="KAK3009487.1"/>
    </source>
</evidence>
<keyword evidence="7" id="KW-0539">Nucleus</keyword>
<dbReference type="InterPro" id="IPR012337">
    <property type="entry name" value="RNaseH-like_sf"/>
</dbReference>
<reference evidence="10" key="1">
    <citation type="submission" date="2022-12" db="EMBL/GenBank/DDBJ databases">
        <title>Draft genome assemblies for two species of Escallonia (Escalloniales).</title>
        <authorList>
            <person name="Chanderbali A."/>
            <person name="Dervinis C."/>
            <person name="Anghel I."/>
            <person name="Soltis D."/>
            <person name="Soltis P."/>
            <person name="Zapata F."/>
        </authorList>
    </citation>
    <scope>NUCLEOTIDE SEQUENCE</scope>
    <source>
        <strain evidence="10">UCBG64.0493</strain>
        <tissue evidence="10">Leaf</tissue>
    </source>
</reference>
<proteinExistence type="predicted"/>
<dbReference type="Pfam" id="PF02892">
    <property type="entry name" value="zf-BED"/>
    <property type="match status" value="1"/>
</dbReference>
<comment type="caution">
    <text evidence="10">The sequence shown here is derived from an EMBL/GenBank/DDBJ whole genome shotgun (WGS) entry which is preliminary data.</text>
</comment>
<dbReference type="EMBL" id="JAVXUP010001643">
    <property type="protein sequence ID" value="KAK3009487.1"/>
    <property type="molecule type" value="Genomic_DNA"/>
</dbReference>
<dbReference type="PANTHER" id="PTHR23272">
    <property type="entry name" value="BED FINGER-RELATED"/>
    <property type="match status" value="1"/>
</dbReference>
<evidence type="ECO:0000256" key="1">
    <source>
        <dbReference type="ARBA" id="ARBA00004123"/>
    </source>
</evidence>
<comment type="subunit">
    <text evidence="2">Homodimer.</text>
</comment>
<dbReference type="Pfam" id="PF05699">
    <property type="entry name" value="Dimer_Tnp_hAT"/>
    <property type="match status" value="1"/>
</dbReference>
<dbReference type="AlphaFoldDB" id="A0AA88VJT5"/>
<evidence type="ECO:0000256" key="6">
    <source>
        <dbReference type="ARBA" id="ARBA00023125"/>
    </source>
</evidence>
<comment type="subcellular location">
    <subcellularLocation>
        <location evidence="1">Nucleus</location>
    </subcellularLocation>
</comment>
<keyword evidence="6" id="KW-0238">DNA-binding</keyword>
<evidence type="ECO:0000256" key="7">
    <source>
        <dbReference type="ARBA" id="ARBA00023242"/>
    </source>
</evidence>
<feature type="domain" description="BED-type" evidence="9">
    <location>
        <begin position="24"/>
        <end position="80"/>
    </location>
</feature>
<keyword evidence="5" id="KW-0862">Zinc</keyword>
<dbReference type="GO" id="GO:0046983">
    <property type="term" value="F:protein dimerization activity"/>
    <property type="evidence" value="ECO:0007669"/>
    <property type="project" value="InterPro"/>
</dbReference>
<keyword evidence="11" id="KW-1185">Reference proteome</keyword>
<accession>A0AA88VJT5</accession>
<evidence type="ECO:0000256" key="5">
    <source>
        <dbReference type="ARBA" id="ARBA00022833"/>
    </source>
</evidence>
<organism evidence="10 11">
    <name type="scientific">Escallonia herrerae</name>
    <dbReference type="NCBI Taxonomy" id="1293975"/>
    <lineage>
        <taxon>Eukaryota</taxon>
        <taxon>Viridiplantae</taxon>
        <taxon>Streptophyta</taxon>
        <taxon>Embryophyta</taxon>
        <taxon>Tracheophyta</taxon>
        <taxon>Spermatophyta</taxon>
        <taxon>Magnoliopsida</taxon>
        <taxon>eudicotyledons</taxon>
        <taxon>Gunneridae</taxon>
        <taxon>Pentapetalae</taxon>
        <taxon>asterids</taxon>
        <taxon>campanulids</taxon>
        <taxon>Escalloniales</taxon>
        <taxon>Escalloniaceae</taxon>
        <taxon>Escallonia</taxon>
    </lineage>
</organism>
<evidence type="ECO:0000256" key="2">
    <source>
        <dbReference type="ARBA" id="ARBA00011738"/>
    </source>
</evidence>
<protein>
    <recommendedName>
        <fullName evidence="9">BED-type domain-containing protein</fullName>
    </recommendedName>
</protein>
<name>A0AA88VJT5_9ASTE</name>
<dbReference type="SMART" id="SM00614">
    <property type="entry name" value="ZnF_BED"/>
    <property type="match status" value="1"/>
</dbReference>
<evidence type="ECO:0000259" key="9">
    <source>
        <dbReference type="PROSITE" id="PS50808"/>
    </source>
</evidence>
<gene>
    <name evidence="10" type="ORF">RJ639_015448</name>
</gene>
<evidence type="ECO:0000256" key="4">
    <source>
        <dbReference type="ARBA" id="ARBA00022771"/>
    </source>
</evidence>
<evidence type="ECO:0000256" key="3">
    <source>
        <dbReference type="ARBA" id="ARBA00022723"/>
    </source>
</evidence>
<keyword evidence="3" id="KW-0479">Metal-binding</keyword>
<keyword evidence="4 8" id="KW-0863">Zinc-finger</keyword>